<dbReference type="InterPro" id="IPR043129">
    <property type="entry name" value="ATPase_NBD"/>
</dbReference>
<organism evidence="1 2">
    <name type="scientific">Rhizoctonia solani</name>
    <dbReference type="NCBI Taxonomy" id="456999"/>
    <lineage>
        <taxon>Eukaryota</taxon>
        <taxon>Fungi</taxon>
        <taxon>Dikarya</taxon>
        <taxon>Basidiomycota</taxon>
        <taxon>Agaricomycotina</taxon>
        <taxon>Agaricomycetes</taxon>
        <taxon>Cantharellales</taxon>
        <taxon>Ceratobasidiaceae</taxon>
        <taxon>Rhizoctonia</taxon>
    </lineage>
</organism>
<dbReference type="EMBL" id="CAJMXA010003694">
    <property type="protein sequence ID" value="CAE6511886.1"/>
    <property type="molecule type" value="Genomic_DNA"/>
</dbReference>
<evidence type="ECO:0000313" key="2">
    <source>
        <dbReference type="Proteomes" id="UP000663853"/>
    </source>
</evidence>
<dbReference type="SUPFAM" id="SSF53067">
    <property type="entry name" value="Actin-like ATPase domain"/>
    <property type="match status" value="2"/>
</dbReference>
<evidence type="ECO:0000313" key="1">
    <source>
        <dbReference type="EMBL" id="CAE6511886.1"/>
    </source>
</evidence>
<dbReference type="CDD" id="cd10170">
    <property type="entry name" value="ASKHA_NBD_HSP70"/>
    <property type="match status" value="1"/>
</dbReference>
<proteinExistence type="predicted"/>
<dbReference type="InterPro" id="IPR018181">
    <property type="entry name" value="Heat_shock_70_CS"/>
</dbReference>
<reference evidence="1" key="1">
    <citation type="submission" date="2021-01" db="EMBL/GenBank/DDBJ databases">
        <authorList>
            <person name="Kaushik A."/>
        </authorList>
    </citation>
    <scope>NUCLEOTIDE SEQUENCE</scope>
    <source>
        <strain evidence="1">AG6-10EEA</strain>
    </source>
</reference>
<dbReference type="PANTHER" id="PTHR14187">
    <property type="entry name" value="ALPHA KINASE/ELONGATION FACTOR 2 KINASE"/>
    <property type="match status" value="1"/>
</dbReference>
<dbReference type="PROSITE" id="PS00297">
    <property type="entry name" value="HSP70_1"/>
    <property type="match status" value="1"/>
</dbReference>
<name>A0A8H3D699_9AGAM</name>
<dbReference type="PANTHER" id="PTHR14187:SF5">
    <property type="entry name" value="HEAT SHOCK 70 KDA PROTEIN 12A"/>
    <property type="match status" value="1"/>
</dbReference>
<dbReference type="AlphaFoldDB" id="A0A8H3D699"/>
<accession>A0A8H3D699</accession>
<comment type="caution">
    <text evidence="1">The sequence shown here is derived from an EMBL/GenBank/DDBJ whole genome shotgun (WGS) entry which is preliminary data.</text>
</comment>
<evidence type="ECO:0008006" key="3">
    <source>
        <dbReference type="Google" id="ProtNLM"/>
    </source>
</evidence>
<sequence>MKSFAQETWDGEPKIIVGIDLGTTHSAVSFCYLYRGDRQVVRRVSKWPGQEAHKDHSKIPTLVYYDKNNKASSRSLSVWILIDKARKARCFGAEATTLDARDNAEDEGWSLAKYFKLHLHPQSMRTQDRLTLYPLPFGVSLSQIYTDFLSYLLRHTRTYFEDHVIHGSLIWEKCAPNMLIVLAHPNGWSTREQNFMKQALLDVGPEYKNYQITFVTEGEASVHFCMFHSNMDSALEPQTDLIVCDAGGSTVDTTAYRVEKTSPMLELRERKASACIQAGGVFVDLEFEKYLTKILSVAGLGEEDLKDYLANGIRDFEAGAKQEFGSADGTHYINFNDPRFSKEMIGIKRGRMSLKGSIVKTFFDQVVLSTIKSLKQQMAGLSPQHLLLVGGFGESKYLRHRLNEEFAKDGCRVAIVDDSTSKAAADGSVIWAAKLSVVGRVTRTSYGTIVRTRYDPLNPEHQGRKATMGNGGYEGVTGKWSEIVAEGVTLSAQESARRKFIKSYKPGKSSYSDLETYTDEIWVYYGEPGTNPGWIQDKDGNVNPGFEKLCNVTANLGGKRNALVPRTNAEGAYEILEFWLAIQAGGTELCARIEWVENACVLLLGKQQHGPVTIMPEPIDPLPNGGNASS</sequence>
<dbReference type="Gene3D" id="3.30.420.40">
    <property type="match status" value="1"/>
</dbReference>
<dbReference type="Proteomes" id="UP000663853">
    <property type="component" value="Unassembled WGS sequence"/>
</dbReference>
<protein>
    <recommendedName>
        <fullName evidence="3">Heat shock 70 kDa protein 12A</fullName>
    </recommendedName>
</protein>
<gene>
    <name evidence="1" type="ORF">RDB_LOCUS130130</name>
</gene>